<dbReference type="AlphaFoldDB" id="A0A9D0YSV7"/>
<comment type="function">
    <text evidence="6">Bidirectionally degrades single-stranded DNA into large acid-insoluble oligonucleotides, which are then degraded further into small acid-soluble oligonucleotides.</text>
</comment>
<dbReference type="InterPro" id="IPR003761">
    <property type="entry name" value="Exonuc_VII_S"/>
</dbReference>
<reference evidence="7" key="1">
    <citation type="submission" date="2020-10" db="EMBL/GenBank/DDBJ databases">
        <authorList>
            <person name="Gilroy R."/>
        </authorList>
    </citation>
    <scope>NUCLEOTIDE SEQUENCE</scope>
    <source>
        <strain evidence="7">ChiGjej2B2-12916</strain>
    </source>
</reference>
<dbReference type="GO" id="GO:0009318">
    <property type="term" value="C:exodeoxyribonuclease VII complex"/>
    <property type="evidence" value="ECO:0007669"/>
    <property type="project" value="UniProtKB-UniRule"/>
</dbReference>
<dbReference type="PANTHER" id="PTHR34137">
    <property type="entry name" value="EXODEOXYRIBONUCLEASE 7 SMALL SUBUNIT"/>
    <property type="match status" value="1"/>
</dbReference>
<protein>
    <recommendedName>
        <fullName evidence="6">Exodeoxyribonuclease 7 small subunit</fullName>
        <ecNumber evidence="6">3.1.11.6</ecNumber>
    </recommendedName>
    <alternativeName>
        <fullName evidence="6">Exodeoxyribonuclease VII small subunit</fullName>
        <shortName evidence="6">Exonuclease VII small subunit</shortName>
    </alternativeName>
</protein>
<evidence type="ECO:0000256" key="1">
    <source>
        <dbReference type="ARBA" id="ARBA00009998"/>
    </source>
</evidence>
<gene>
    <name evidence="6 7" type="primary">xseB</name>
    <name evidence="7" type="ORF">IAD31_03875</name>
</gene>
<evidence type="ECO:0000256" key="6">
    <source>
        <dbReference type="HAMAP-Rule" id="MF_00337"/>
    </source>
</evidence>
<dbReference type="GO" id="GO:0006308">
    <property type="term" value="P:DNA catabolic process"/>
    <property type="evidence" value="ECO:0007669"/>
    <property type="project" value="UniProtKB-UniRule"/>
</dbReference>
<dbReference type="SUPFAM" id="SSF116842">
    <property type="entry name" value="XseB-like"/>
    <property type="match status" value="1"/>
</dbReference>
<dbReference type="Gene3D" id="1.10.287.1040">
    <property type="entry name" value="Exonuclease VII, small subunit"/>
    <property type="match status" value="1"/>
</dbReference>
<reference evidence="7" key="2">
    <citation type="journal article" date="2021" name="PeerJ">
        <title>Extensive microbial diversity within the chicken gut microbiome revealed by metagenomics and culture.</title>
        <authorList>
            <person name="Gilroy R."/>
            <person name="Ravi A."/>
            <person name="Getino M."/>
            <person name="Pursley I."/>
            <person name="Horton D.L."/>
            <person name="Alikhan N.F."/>
            <person name="Baker D."/>
            <person name="Gharbi K."/>
            <person name="Hall N."/>
            <person name="Watson M."/>
            <person name="Adriaenssens E.M."/>
            <person name="Foster-Nyarko E."/>
            <person name="Jarju S."/>
            <person name="Secka A."/>
            <person name="Antonio M."/>
            <person name="Oren A."/>
            <person name="Chaudhuri R.R."/>
            <person name="La Ragione R."/>
            <person name="Hildebrand F."/>
            <person name="Pallen M.J."/>
        </authorList>
    </citation>
    <scope>NUCLEOTIDE SEQUENCE</scope>
    <source>
        <strain evidence="7">ChiGjej2B2-12916</strain>
    </source>
</reference>
<dbReference type="GO" id="GO:0008855">
    <property type="term" value="F:exodeoxyribonuclease VII activity"/>
    <property type="evidence" value="ECO:0007669"/>
    <property type="project" value="UniProtKB-UniRule"/>
</dbReference>
<dbReference type="NCBIfam" id="NF002139">
    <property type="entry name" value="PRK00977.1-3"/>
    <property type="match status" value="1"/>
</dbReference>
<dbReference type="Pfam" id="PF02609">
    <property type="entry name" value="Exonuc_VII_S"/>
    <property type="match status" value="1"/>
</dbReference>
<dbReference type="EC" id="3.1.11.6" evidence="6"/>
<comment type="caution">
    <text evidence="7">The sequence shown here is derived from an EMBL/GenBank/DDBJ whole genome shotgun (WGS) entry which is preliminary data.</text>
</comment>
<dbReference type="Proteomes" id="UP000886879">
    <property type="component" value="Unassembled WGS sequence"/>
</dbReference>
<evidence type="ECO:0000256" key="3">
    <source>
        <dbReference type="ARBA" id="ARBA00022722"/>
    </source>
</evidence>
<keyword evidence="4 6" id="KW-0378">Hydrolase</keyword>
<dbReference type="PANTHER" id="PTHR34137:SF1">
    <property type="entry name" value="EXODEOXYRIBONUCLEASE 7 SMALL SUBUNIT"/>
    <property type="match status" value="1"/>
</dbReference>
<dbReference type="InterPro" id="IPR037004">
    <property type="entry name" value="Exonuc_VII_ssu_sf"/>
</dbReference>
<name>A0A9D0YSV7_9FIRM</name>
<organism evidence="7 8">
    <name type="scientific">Candidatus Enterenecus faecium</name>
    <dbReference type="NCBI Taxonomy" id="2840780"/>
    <lineage>
        <taxon>Bacteria</taxon>
        <taxon>Bacillati</taxon>
        <taxon>Bacillota</taxon>
        <taxon>Clostridia</taxon>
        <taxon>Eubacteriales</taxon>
        <taxon>Candidatus Enterenecus</taxon>
    </lineage>
</organism>
<comment type="subcellular location">
    <subcellularLocation>
        <location evidence="6">Cytoplasm</location>
    </subcellularLocation>
</comment>
<keyword evidence="2 6" id="KW-0963">Cytoplasm</keyword>
<evidence type="ECO:0000313" key="7">
    <source>
        <dbReference type="EMBL" id="HIQ60721.1"/>
    </source>
</evidence>
<dbReference type="HAMAP" id="MF_00337">
    <property type="entry name" value="Exonuc_7_S"/>
    <property type="match status" value="1"/>
</dbReference>
<keyword evidence="3 6" id="KW-0540">Nuclease</keyword>
<evidence type="ECO:0000313" key="8">
    <source>
        <dbReference type="Proteomes" id="UP000886879"/>
    </source>
</evidence>
<dbReference type="NCBIfam" id="TIGR01280">
    <property type="entry name" value="xseB"/>
    <property type="match status" value="1"/>
</dbReference>
<comment type="subunit">
    <text evidence="6">Heterooligomer composed of large and small subunits.</text>
</comment>
<evidence type="ECO:0000256" key="4">
    <source>
        <dbReference type="ARBA" id="ARBA00022801"/>
    </source>
</evidence>
<dbReference type="GO" id="GO:0005829">
    <property type="term" value="C:cytosol"/>
    <property type="evidence" value="ECO:0007669"/>
    <property type="project" value="TreeGrafter"/>
</dbReference>
<evidence type="ECO:0000256" key="5">
    <source>
        <dbReference type="ARBA" id="ARBA00022839"/>
    </source>
</evidence>
<dbReference type="NCBIfam" id="NF002140">
    <property type="entry name" value="PRK00977.1-4"/>
    <property type="match status" value="1"/>
</dbReference>
<proteinExistence type="inferred from homology"/>
<comment type="catalytic activity">
    <reaction evidence="6">
        <text>Exonucleolytic cleavage in either 5'- to 3'- or 3'- to 5'-direction to yield nucleoside 5'-phosphates.</text>
        <dbReference type="EC" id="3.1.11.6"/>
    </reaction>
</comment>
<sequence length="80" mass="8935">MAVKKKSFEESMKRLEEIVSQLERGESSLDQSLKLFEEGTGLAAHCTQMLDQAEQKVHLLLGGEAQEEVPFQEGEQNDGL</sequence>
<dbReference type="EMBL" id="DVFO01000037">
    <property type="protein sequence ID" value="HIQ60721.1"/>
    <property type="molecule type" value="Genomic_DNA"/>
</dbReference>
<accession>A0A9D0YSV7</accession>
<keyword evidence="5 6" id="KW-0269">Exonuclease</keyword>
<dbReference type="PIRSF" id="PIRSF006488">
    <property type="entry name" value="Exonuc_VII_S"/>
    <property type="match status" value="1"/>
</dbReference>
<evidence type="ECO:0000256" key="2">
    <source>
        <dbReference type="ARBA" id="ARBA00022490"/>
    </source>
</evidence>
<comment type="similarity">
    <text evidence="1 6">Belongs to the XseB family.</text>
</comment>